<feature type="transmembrane region" description="Helical" evidence="1">
    <location>
        <begin position="57"/>
        <end position="80"/>
    </location>
</feature>
<accession>A0ABW3HWB0</accession>
<dbReference type="EMBL" id="JBHTJZ010000067">
    <property type="protein sequence ID" value="MFD0961816.1"/>
    <property type="molecule type" value="Genomic_DNA"/>
</dbReference>
<organism evidence="2 3">
    <name type="scientific">Paenibacillus chungangensis</name>
    <dbReference type="NCBI Taxonomy" id="696535"/>
    <lineage>
        <taxon>Bacteria</taxon>
        <taxon>Bacillati</taxon>
        <taxon>Bacillota</taxon>
        <taxon>Bacilli</taxon>
        <taxon>Bacillales</taxon>
        <taxon>Paenibacillaceae</taxon>
        <taxon>Paenibacillus</taxon>
    </lineage>
</organism>
<feature type="transmembrane region" description="Helical" evidence="1">
    <location>
        <begin position="187"/>
        <end position="208"/>
    </location>
</feature>
<dbReference type="Pfam" id="PF12730">
    <property type="entry name" value="ABC2_membrane_4"/>
    <property type="match status" value="1"/>
</dbReference>
<feature type="transmembrane region" description="Helical" evidence="1">
    <location>
        <begin position="152"/>
        <end position="175"/>
    </location>
</feature>
<keyword evidence="3" id="KW-1185">Reference proteome</keyword>
<feature type="transmembrane region" description="Helical" evidence="1">
    <location>
        <begin position="25"/>
        <end position="45"/>
    </location>
</feature>
<protein>
    <submittedName>
        <fullName evidence="2">ABC transporter permease</fullName>
    </submittedName>
</protein>
<feature type="transmembrane region" description="Helical" evidence="1">
    <location>
        <begin position="101"/>
        <end position="132"/>
    </location>
</feature>
<evidence type="ECO:0000313" key="2">
    <source>
        <dbReference type="EMBL" id="MFD0961816.1"/>
    </source>
</evidence>
<dbReference type="RefSeq" id="WP_377567751.1">
    <property type="nucleotide sequence ID" value="NZ_JBHTJZ010000067.1"/>
</dbReference>
<dbReference type="PANTHER" id="PTHR37305:SF1">
    <property type="entry name" value="MEMBRANE PROTEIN"/>
    <property type="match status" value="1"/>
</dbReference>
<comment type="caution">
    <text evidence="2">The sequence shown here is derived from an EMBL/GenBank/DDBJ whole genome shotgun (WGS) entry which is preliminary data.</text>
</comment>
<gene>
    <name evidence="2" type="ORF">ACFQ2I_20955</name>
</gene>
<name>A0ABW3HWB0_9BACL</name>
<sequence length="267" mass="29883">MRALGNFAGLLRNENMKIYRRARTYIMGAILVGLVLMISIMWAAFGGRDVSMWDVVFLESSILFFLITIFTVVVAAGAVAEEFTSGTIKLLLIRPWSRSKILLAKYIAVVAFALCLALLLFTSTIVVNWLIFDLFNSVQAEPTFPMKEGVSTVGYMLQYYGLTLITTVMTVTLAFMLSTVFRSSGLAIGFALFLLLVVNNVVMLLAALQYKWVDYILFVHLNLTQYLNDIPIREGMSLGFSLAVLAGYYALFMALTWYVFNKRDVAA</sequence>
<dbReference type="PANTHER" id="PTHR37305">
    <property type="entry name" value="INTEGRAL MEMBRANE PROTEIN-RELATED"/>
    <property type="match status" value="1"/>
</dbReference>
<dbReference type="Proteomes" id="UP001596989">
    <property type="component" value="Unassembled WGS sequence"/>
</dbReference>
<evidence type="ECO:0000313" key="3">
    <source>
        <dbReference type="Proteomes" id="UP001596989"/>
    </source>
</evidence>
<keyword evidence="1" id="KW-1133">Transmembrane helix</keyword>
<proteinExistence type="predicted"/>
<keyword evidence="1" id="KW-0472">Membrane</keyword>
<evidence type="ECO:0000256" key="1">
    <source>
        <dbReference type="SAM" id="Phobius"/>
    </source>
</evidence>
<keyword evidence="1" id="KW-0812">Transmembrane</keyword>
<reference evidence="3" key="1">
    <citation type="journal article" date="2019" name="Int. J. Syst. Evol. Microbiol.">
        <title>The Global Catalogue of Microorganisms (GCM) 10K type strain sequencing project: providing services to taxonomists for standard genome sequencing and annotation.</title>
        <authorList>
            <consortium name="The Broad Institute Genomics Platform"/>
            <consortium name="The Broad Institute Genome Sequencing Center for Infectious Disease"/>
            <person name="Wu L."/>
            <person name="Ma J."/>
        </authorList>
    </citation>
    <scope>NUCLEOTIDE SEQUENCE [LARGE SCALE GENOMIC DNA]</scope>
    <source>
        <strain evidence="3">CCUG 59129</strain>
    </source>
</reference>
<feature type="transmembrane region" description="Helical" evidence="1">
    <location>
        <begin position="238"/>
        <end position="260"/>
    </location>
</feature>